<accession>Q6MQE2</accession>
<dbReference type="InterPro" id="IPR008258">
    <property type="entry name" value="Transglycosylase_SLT_dom_1"/>
</dbReference>
<comment type="similarity">
    <text evidence="1">Belongs to the transglycosylase Slt family.</text>
</comment>
<feature type="domain" description="Transglycosylase SLT" evidence="2">
    <location>
        <begin position="169"/>
        <end position="281"/>
    </location>
</feature>
<reference evidence="3 4" key="1">
    <citation type="journal article" date="2004" name="Science">
        <title>A predator unmasked: life cycle of Bdellovibrio bacteriovorus from a genomic perspective.</title>
        <authorList>
            <person name="Rendulic S."/>
            <person name="Jagtap P."/>
            <person name="Rosinus A."/>
            <person name="Eppinger M."/>
            <person name="Baar C."/>
            <person name="Lanz C."/>
            <person name="Keller H."/>
            <person name="Lambert C."/>
            <person name="Evans K.J."/>
            <person name="Goesmann A."/>
            <person name="Meyer F."/>
            <person name="Sockett R.E."/>
            <person name="Schuster S.C."/>
        </authorList>
    </citation>
    <scope>NUCLEOTIDE SEQUENCE [LARGE SCALE GENOMIC DNA]</scope>
    <source>
        <strain evidence="4">ATCC 15356 / DSM 50701 / NCIMB 9529 / HD100</strain>
    </source>
</reference>
<organism evidence="3 4">
    <name type="scientific">Bdellovibrio bacteriovorus (strain ATCC 15356 / DSM 50701 / NCIMB 9529 / HD100)</name>
    <dbReference type="NCBI Taxonomy" id="264462"/>
    <lineage>
        <taxon>Bacteria</taxon>
        <taxon>Pseudomonadati</taxon>
        <taxon>Bdellovibrionota</taxon>
        <taxon>Bdellovibrionia</taxon>
        <taxon>Bdellovibrionales</taxon>
        <taxon>Pseudobdellovibrionaceae</taxon>
        <taxon>Bdellovibrio</taxon>
    </lineage>
</organism>
<dbReference type="KEGG" id="bba:Bd0529"/>
<name>Q6MQE2_BDEBA</name>
<dbReference type="Gene3D" id="1.10.530.10">
    <property type="match status" value="1"/>
</dbReference>
<dbReference type="PANTHER" id="PTHR37423">
    <property type="entry name" value="SOLUBLE LYTIC MUREIN TRANSGLYCOSYLASE-RELATED"/>
    <property type="match status" value="1"/>
</dbReference>
<evidence type="ECO:0000256" key="1">
    <source>
        <dbReference type="ARBA" id="ARBA00007734"/>
    </source>
</evidence>
<keyword evidence="3" id="KW-0326">Glycosidase</keyword>
<proteinExistence type="inferred from homology"/>
<dbReference type="AlphaFoldDB" id="Q6MQE2"/>
<dbReference type="PANTHER" id="PTHR37423:SF2">
    <property type="entry name" value="MEMBRANE-BOUND LYTIC MUREIN TRANSGLYCOSYLASE C"/>
    <property type="match status" value="1"/>
</dbReference>
<dbReference type="EC" id="3.2.1.-" evidence="3"/>
<gene>
    <name evidence="3" type="primary">mltD</name>
    <name evidence="3" type="ordered locus">Bd0529</name>
</gene>
<keyword evidence="4" id="KW-1185">Reference proteome</keyword>
<sequence length="394" mass="44199">MCHLLTGRILVWEKGSKPDLCSGKKIWAQVFFDLAAALTFVDGARELSDLCRQCQRIGFIIDSMSTWVALLFIGIIQLSTGAGAASVASATPATAATTASPAPVNQALSLKEKLKALTAKSTHVQSDNLIFDLPVTYNKKVSQWIAYFQGSGNKWFRTWMQRSYKYMPFIQEELKRAGLPSDLAYMVMIESGFAPNAISTADAVGPWQFIESTGTRYGLSKSWWLDERRDLKKSTLAAIRYLKDLHSEFGSWYLVAASYNMGENGLRRRIKKYGTKDYWALIKLDALPQETQDYVPKILAAMLIAKAPNLYGFRDLEKMDPLEYDVVLVPGGTDLEPLADHLGVTRKALKDLNAELYLGYIPRQIEKHFIRVPKGAGRMVSTYVYQHSRKVALE</sequence>
<evidence type="ECO:0000313" key="4">
    <source>
        <dbReference type="Proteomes" id="UP000008080"/>
    </source>
</evidence>
<protein>
    <submittedName>
        <fullName evidence="3">Murein transglycosylase D</fullName>
        <ecNumber evidence="3">3.2.1.-</ecNumber>
    </submittedName>
</protein>
<dbReference type="SUPFAM" id="SSF53955">
    <property type="entry name" value="Lysozyme-like"/>
    <property type="match status" value="1"/>
</dbReference>
<dbReference type="CAZy" id="GH23">
    <property type="family name" value="Glycoside Hydrolase Family 23"/>
</dbReference>
<evidence type="ECO:0000313" key="3">
    <source>
        <dbReference type="EMBL" id="CAE78505.1"/>
    </source>
</evidence>
<dbReference type="GO" id="GO:0016798">
    <property type="term" value="F:hydrolase activity, acting on glycosyl bonds"/>
    <property type="evidence" value="ECO:0007669"/>
    <property type="project" value="UniProtKB-KW"/>
</dbReference>
<dbReference type="EMBL" id="BX842647">
    <property type="protein sequence ID" value="CAE78505.1"/>
    <property type="molecule type" value="Genomic_DNA"/>
</dbReference>
<dbReference type="STRING" id="264462.Bd0529"/>
<dbReference type="Pfam" id="PF01464">
    <property type="entry name" value="SLT"/>
    <property type="match status" value="1"/>
</dbReference>
<dbReference type="InterPro" id="IPR023346">
    <property type="entry name" value="Lysozyme-like_dom_sf"/>
</dbReference>
<dbReference type="eggNOG" id="COG0741">
    <property type="taxonomic scope" value="Bacteria"/>
</dbReference>
<dbReference type="CDD" id="cd16894">
    <property type="entry name" value="MltD-like"/>
    <property type="match status" value="1"/>
</dbReference>
<keyword evidence="3" id="KW-0378">Hydrolase</keyword>
<dbReference type="HOGENOM" id="CLU_009520_1_0_7"/>
<evidence type="ECO:0000259" key="2">
    <source>
        <dbReference type="Pfam" id="PF01464"/>
    </source>
</evidence>
<dbReference type="Proteomes" id="UP000008080">
    <property type="component" value="Chromosome"/>
</dbReference>